<dbReference type="InterPro" id="IPR000335">
    <property type="entry name" value="Bleomycin-R"/>
</dbReference>
<dbReference type="PROSITE" id="PS51819">
    <property type="entry name" value="VOC"/>
    <property type="match status" value="1"/>
</dbReference>
<reference evidence="5 6" key="1">
    <citation type="submission" date="2019-07" db="EMBL/GenBank/DDBJ databases">
        <title>Whole genome shotgun sequence of Segetibacter aerophilus NBRC 106135.</title>
        <authorList>
            <person name="Hosoyama A."/>
            <person name="Uohara A."/>
            <person name="Ohji S."/>
            <person name="Ichikawa N."/>
        </authorList>
    </citation>
    <scope>NUCLEOTIDE SEQUENCE [LARGE SCALE GENOMIC DNA]</scope>
    <source>
        <strain evidence="5 6">NBRC 106135</strain>
    </source>
</reference>
<dbReference type="Pfam" id="PF19581">
    <property type="entry name" value="Glyoxalase_7"/>
    <property type="match status" value="1"/>
</dbReference>
<keyword evidence="3" id="KW-0046">Antibiotic resistance</keyword>
<comment type="caution">
    <text evidence="5">The sequence shown here is derived from an EMBL/GenBank/DDBJ whole genome shotgun (WGS) entry which is preliminary data.</text>
</comment>
<evidence type="ECO:0000256" key="1">
    <source>
        <dbReference type="ARBA" id="ARBA00011051"/>
    </source>
</evidence>
<dbReference type="SUPFAM" id="SSF54593">
    <property type="entry name" value="Glyoxalase/Bleomycin resistance protein/Dihydroxybiphenyl dioxygenase"/>
    <property type="match status" value="1"/>
</dbReference>
<evidence type="ECO:0000313" key="6">
    <source>
        <dbReference type="Proteomes" id="UP000321513"/>
    </source>
</evidence>
<proteinExistence type="inferred from homology"/>
<comment type="similarity">
    <text evidence="1">Belongs to the bleomycin resistance protein family.</text>
</comment>
<evidence type="ECO:0000256" key="2">
    <source>
        <dbReference type="ARBA" id="ARBA00021572"/>
    </source>
</evidence>
<evidence type="ECO:0000313" key="5">
    <source>
        <dbReference type="EMBL" id="GEO09178.1"/>
    </source>
</evidence>
<protein>
    <recommendedName>
        <fullName evidence="2">Bleomycin resistance protein</fullName>
    </recommendedName>
</protein>
<keyword evidence="6" id="KW-1185">Reference proteome</keyword>
<sequence>MTVEKTIPILRIFDFRKAVEFYIDWLGFEIIWEHRFEENFPIYLEIAKGGLTLHLSEHHGDATPGAKVFVWCKDLKAYHQQLIEKNYKYNKPGLEETFYGSWVVEVIDPFHNKISFNEKKE</sequence>
<dbReference type="Proteomes" id="UP000321513">
    <property type="component" value="Unassembled WGS sequence"/>
</dbReference>
<dbReference type="AlphaFoldDB" id="A0A512BB44"/>
<name>A0A512BB44_9BACT</name>
<dbReference type="RefSeq" id="WP_147203304.1">
    <property type="nucleotide sequence ID" value="NZ_BJYT01000005.1"/>
</dbReference>
<dbReference type="OrthoDB" id="9803104at2"/>
<accession>A0A512BB44</accession>
<dbReference type="Gene3D" id="3.10.180.10">
    <property type="entry name" value="2,3-Dihydroxybiphenyl 1,2-Dioxygenase, domain 1"/>
    <property type="match status" value="1"/>
</dbReference>
<evidence type="ECO:0000259" key="4">
    <source>
        <dbReference type="PROSITE" id="PS51819"/>
    </source>
</evidence>
<gene>
    <name evidence="5" type="ORF">SAE01_16740</name>
</gene>
<dbReference type="InterPro" id="IPR037523">
    <property type="entry name" value="VOC_core"/>
</dbReference>
<evidence type="ECO:0000256" key="3">
    <source>
        <dbReference type="ARBA" id="ARBA00023251"/>
    </source>
</evidence>
<dbReference type="EMBL" id="BJYT01000005">
    <property type="protein sequence ID" value="GEO09178.1"/>
    <property type="molecule type" value="Genomic_DNA"/>
</dbReference>
<dbReference type="InterPro" id="IPR029068">
    <property type="entry name" value="Glyas_Bleomycin-R_OHBP_Dase"/>
</dbReference>
<dbReference type="GO" id="GO:0046677">
    <property type="term" value="P:response to antibiotic"/>
    <property type="evidence" value="ECO:0007669"/>
    <property type="project" value="UniProtKB-KW"/>
</dbReference>
<feature type="domain" description="VOC" evidence="4">
    <location>
        <begin position="2"/>
        <end position="119"/>
    </location>
</feature>
<organism evidence="5 6">
    <name type="scientific">Segetibacter aerophilus</name>
    <dbReference type="NCBI Taxonomy" id="670293"/>
    <lineage>
        <taxon>Bacteria</taxon>
        <taxon>Pseudomonadati</taxon>
        <taxon>Bacteroidota</taxon>
        <taxon>Chitinophagia</taxon>
        <taxon>Chitinophagales</taxon>
        <taxon>Chitinophagaceae</taxon>
        <taxon>Segetibacter</taxon>
    </lineage>
</organism>